<keyword evidence="3" id="KW-0349">Heme</keyword>
<dbReference type="Proteomes" id="UP000634136">
    <property type="component" value="Unassembled WGS sequence"/>
</dbReference>
<dbReference type="Pfam" id="PF00067">
    <property type="entry name" value="p450"/>
    <property type="match status" value="1"/>
</dbReference>
<dbReference type="InterPro" id="IPR001128">
    <property type="entry name" value="Cyt_P450"/>
</dbReference>
<keyword evidence="6" id="KW-1133">Transmembrane helix</keyword>
<evidence type="ECO:0000256" key="3">
    <source>
        <dbReference type="ARBA" id="ARBA00022617"/>
    </source>
</evidence>
<dbReference type="InterPro" id="IPR036396">
    <property type="entry name" value="Cyt_P450_sf"/>
</dbReference>
<organism evidence="12 13">
    <name type="scientific">Senna tora</name>
    <dbReference type="NCBI Taxonomy" id="362788"/>
    <lineage>
        <taxon>Eukaryota</taxon>
        <taxon>Viridiplantae</taxon>
        <taxon>Streptophyta</taxon>
        <taxon>Embryophyta</taxon>
        <taxon>Tracheophyta</taxon>
        <taxon>Spermatophyta</taxon>
        <taxon>Magnoliopsida</taxon>
        <taxon>eudicotyledons</taxon>
        <taxon>Gunneridae</taxon>
        <taxon>Pentapetalae</taxon>
        <taxon>rosids</taxon>
        <taxon>fabids</taxon>
        <taxon>Fabales</taxon>
        <taxon>Fabaceae</taxon>
        <taxon>Caesalpinioideae</taxon>
        <taxon>Cassia clade</taxon>
        <taxon>Senna</taxon>
    </lineage>
</organism>
<evidence type="ECO:0000256" key="4">
    <source>
        <dbReference type="ARBA" id="ARBA00022692"/>
    </source>
</evidence>
<evidence type="ECO:0000256" key="6">
    <source>
        <dbReference type="ARBA" id="ARBA00022989"/>
    </source>
</evidence>
<feature type="chain" id="PRO_5032581947" evidence="11">
    <location>
        <begin position="19"/>
        <end position="161"/>
    </location>
</feature>
<dbReference type="PANTHER" id="PTHR24282:SF255">
    <property type="entry name" value="CYTOCHROME P450 72A11-RELATED"/>
    <property type="match status" value="1"/>
</dbReference>
<dbReference type="PANTHER" id="PTHR24282">
    <property type="entry name" value="CYTOCHROME P450 FAMILY MEMBER"/>
    <property type="match status" value="1"/>
</dbReference>
<keyword evidence="13" id="KW-1185">Reference proteome</keyword>
<dbReference type="GO" id="GO:0004497">
    <property type="term" value="F:monooxygenase activity"/>
    <property type="evidence" value="ECO:0007669"/>
    <property type="project" value="UniProtKB-KW"/>
</dbReference>
<keyword evidence="8" id="KW-0408">Iron</keyword>
<evidence type="ECO:0000256" key="11">
    <source>
        <dbReference type="SAM" id="SignalP"/>
    </source>
</evidence>
<reference evidence="12" key="1">
    <citation type="submission" date="2020-09" db="EMBL/GenBank/DDBJ databases">
        <title>Genome-Enabled Discovery of Anthraquinone Biosynthesis in Senna tora.</title>
        <authorList>
            <person name="Kang S.-H."/>
            <person name="Pandey R.P."/>
            <person name="Lee C.-M."/>
            <person name="Sim J.-S."/>
            <person name="Jeong J.-T."/>
            <person name="Choi B.-S."/>
            <person name="Jung M."/>
            <person name="Ginzburg D."/>
            <person name="Zhao K."/>
            <person name="Won S.Y."/>
            <person name="Oh T.-J."/>
            <person name="Yu Y."/>
            <person name="Kim N.-H."/>
            <person name="Lee O.R."/>
            <person name="Lee T.-H."/>
            <person name="Bashyal P."/>
            <person name="Kim T.-S."/>
            <person name="Lee W.-H."/>
            <person name="Kawkins C."/>
            <person name="Kim C.-K."/>
            <person name="Kim J.S."/>
            <person name="Ahn B.O."/>
            <person name="Rhee S.Y."/>
            <person name="Sohng J.K."/>
        </authorList>
    </citation>
    <scope>NUCLEOTIDE SEQUENCE</scope>
    <source>
        <tissue evidence="12">Leaf</tissue>
    </source>
</reference>
<dbReference type="Gene3D" id="1.10.630.10">
    <property type="entry name" value="Cytochrome P450"/>
    <property type="match status" value="1"/>
</dbReference>
<dbReference type="SUPFAM" id="SSF48264">
    <property type="entry name" value="Cytochrome P450"/>
    <property type="match status" value="1"/>
</dbReference>
<evidence type="ECO:0000313" key="12">
    <source>
        <dbReference type="EMBL" id="KAF7836592.1"/>
    </source>
</evidence>
<keyword evidence="4" id="KW-0812">Transmembrane</keyword>
<gene>
    <name evidence="12" type="ORF">G2W53_011451</name>
</gene>
<comment type="similarity">
    <text evidence="2">Belongs to the cytochrome P450 family.</text>
</comment>
<accession>A0A834X2W3</accession>
<keyword evidence="5" id="KW-0479">Metal-binding</keyword>
<feature type="signal peptide" evidence="11">
    <location>
        <begin position="1"/>
        <end position="18"/>
    </location>
</feature>
<evidence type="ECO:0000256" key="7">
    <source>
        <dbReference type="ARBA" id="ARBA00023002"/>
    </source>
</evidence>
<dbReference type="EMBL" id="JAAIUW010000004">
    <property type="protein sequence ID" value="KAF7836592.1"/>
    <property type="molecule type" value="Genomic_DNA"/>
</dbReference>
<dbReference type="AlphaFoldDB" id="A0A834X2W3"/>
<dbReference type="GO" id="GO:0016020">
    <property type="term" value="C:membrane"/>
    <property type="evidence" value="ECO:0007669"/>
    <property type="project" value="UniProtKB-SubCell"/>
</dbReference>
<dbReference type="GO" id="GO:0020037">
    <property type="term" value="F:heme binding"/>
    <property type="evidence" value="ECO:0007669"/>
    <property type="project" value="InterPro"/>
</dbReference>
<dbReference type="GO" id="GO:0016705">
    <property type="term" value="F:oxidoreductase activity, acting on paired donors, with incorporation or reduction of molecular oxygen"/>
    <property type="evidence" value="ECO:0007669"/>
    <property type="project" value="InterPro"/>
</dbReference>
<comment type="subcellular location">
    <subcellularLocation>
        <location evidence="1">Membrane</location>
        <topology evidence="1">Single-pass membrane protein</topology>
    </subcellularLocation>
</comment>
<dbReference type="GO" id="GO:0005506">
    <property type="term" value="F:iron ion binding"/>
    <property type="evidence" value="ECO:0007669"/>
    <property type="project" value="InterPro"/>
</dbReference>
<proteinExistence type="inferred from homology"/>
<protein>
    <submittedName>
        <fullName evidence="12">Putative secologanin synthase</fullName>
    </submittedName>
</protein>
<evidence type="ECO:0000313" key="13">
    <source>
        <dbReference type="Proteomes" id="UP000634136"/>
    </source>
</evidence>
<evidence type="ECO:0000256" key="5">
    <source>
        <dbReference type="ARBA" id="ARBA00022723"/>
    </source>
</evidence>
<evidence type="ECO:0000256" key="8">
    <source>
        <dbReference type="ARBA" id="ARBA00023004"/>
    </source>
</evidence>
<dbReference type="OrthoDB" id="1470350at2759"/>
<evidence type="ECO:0000256" key="9">
    <source>
        <dbReference type="ARBA" id="ARBA00023033"/>
    </source>
</evidence>
<comment type="caution">
    <text evidence="12">The sequence shown here is derived from an EMBL/GenBank/DDBJ whole genome shotgun (WGS) entry which is preliminary data.</text>
</comment>
<evidence type="ECO:0000256" key="2">
    <source>
        <dbReference type="ARBA" id="ARBA00010617"/>
    </source>
</evidence>
<sequence>MMMMMLVVLVKTVNWVWLKPKKMERFLRQQGLKGNSYNFLFGDFKAFAVAAHQANSKPMHLTLTHDIAPRVLPFFDLILKTYGKDSFIWFGPTPSLNIMNPENIKTVLTNMGDFSKRRENPLTSYLLTGVFTMENQKWAKHRKIINPAFHLEKLKVLYFIF</sequence>
<evidence type="ECO:0000256" key="10">
    <source>
        <dbReference type="ARBA" id="ARBA00023136"/>
    </source>
</evidence>
<keyword evidence="9" id="KW-0503">Monooxygenase</keyword>
<keyword evidence="10" id="KW-0472">Membrane</keyword>
<dbReference type="InterPro" id="IPR050665">
    <property type="entry name" value="Cytochrome_P450_Monooxygen"/>
</dbReference>
<name>A0A834X2W3_9FABA</name>
<keyword evidence="7" id="KW-0560">Oxidoreductase</keyword>
<keyword evidence="11" id="KW-0732">Signal</keyword>
<evidence type="ECO:0000256" key="1">
    <source>
        <dbReference type="ARBA" id="ARBA00004167"/>
    </source>
</evidence>